<dbReference type="InterPro" id="IPR014710">
    <property type="entry name" value="RmlC-like_jellyroll"/>
</dbReference>
<feature type="domain" description="Pirin N-terminal" evidence="3">
    <location>
        <begin position="48"/>
        <end position="126"/>
    </location>
</feature>
<dbReference type="RefSeq" id="WP_251882235.1">
    <property type="nucleotide sequence ID" value="NZ_CP082276.1"/>
</dbReference>
<reference evidence="5" key="1">
    <citation type="submission" date="2021-08" db="EMBL/GenBank/DDBJ databases">
        <authorList>
            <person name="Sakaguchi M."/>
            <person name="Kikuchi T."/>
            <person name="Urbanczyk H."/>
        </authorList>
    </citation>
    <scope>NUCLEOTIDE SEQUENCE</scope>
    <source>
        <strain evidence="5">020920N</strain>
    </source>
</reference>
<protein>
    <submittedName>
        <fullName evidence="5">Pirin family protein</fullName>
    </submittedName>
</protein>
<evidence type="ECO:0000313" key="5">
    <source>
        <dbReference type="EMBL" id="USH05511.1"/>
    </source>
</evidence>
<dbReference type="InterPro" id="IPR008778">
    <property type="entry name" value="Pirin_C_dom"/>
</dbReference>
<accession>A0ABY4X2P2</accession>
<dbReference type="InterPro" id="IPR011051">
    <property type="entry name" value="RmlC_Cupin_sf"/>
</dbReference>
<dbReference type="PIRSF" id="PIRSF006232">
    <property type="entry name" value="Pirin"/>
    <property type="match status" value="1"/>
</dbReference>
<dbReference type="CDD" id="cd02247">
    <property type="entry name" value="cupin_pirin_C"/>
    <property type="match status" value="1"/>
</dbReference>
<evidence type="ECO:0000313" key="6">
    <source>
        <dbReference type="Proteomes" id="UP001056255"/>
    </source>
</evidence>
<sequence length="298" mass="33013">MTHSAIQLNQSTVSDKHVTGSPLNIGEGFTGLGFRHTQFEGAMDPIIMVDHYTMTVPTFGAHPHAGISAVSVLFEDTEGKFNNRDSLGNDFDIHAGDLYWLNAGRGAVHDEAPRLGAKIHGLQIFVNLPATLKHESPSSLHVKREDMPMLVGEGYRVRLVLGESNRAKTQASSVWPFTILDGFADERSAFEHQIPYGFNAWLYAVEGNIEYQLDDEWHVLDQGESVSIVPKDVSVLKVRGDNKKQSHFALLSGEIINESFVQKGPFAMSSQQEINEVVARYQAGELGQTDLDCAKYHY</sequence>
<dbReference type="Gene3D" id="2.60.120.10">
    <property type="entry name" value="Jelly Rolls"/>
    <property type="match status" value="2"/>
</dbReference>
<dbReference type="PANTHER" id="PTHR13903:SF8">
    <property type="entry name" value="PIRIN"/>
    <property type="match status" value="1"/>
</dbReference>
<dbReference type="InterPro" id="IPR003829">
    <property type="entry name" value="Pirin_N_dom"/>
</dbReference>
<dbReference type="InterPro" id="IPR012093">
    <property type="entry name" value="Pirin"/>
</dbReference>
<feature type="domain" description="Pirin C-terminal" evidence="4">
    <location>
        <begin position="185"/>
        <end position="286"/>
    </location>
</feature>
<comment type="similarity">
    <text evidence="1 2">Belongs to the pirin family.</text>
</comment>
<dbReference type="PANTHER" id="PTHR13903">
    <property type="entry name" value="PIRIN-RELATED"/>
    <property type="match status" value="1"/>
</dbReference>
<gene>
    <name evidence="5" type="ORF">K6Q96_20135</name>
</gene>
<dbReference type="SUPFAM" id="SSF51182">
    <property type="entry name" value="RmlC-like cupins"/>
    <property type="match status" value="1"/>
</dbReference>
<name>A0ABY4X2P2_9GAMM</name>
<evidence type="ECO:0000259" key="4">
    <source>
        <dbReference type="Pfam" id="PF05726"/>
    </source>
</evidence>
<dbReference type="Proteomes" id="UP001056255">
    <property type="component" value="Chromosome II"/>
</dbReference>
<evidence type="ECO:0000259" key="3">
    <source>
        <dbReference type="Pfam" id="PF02678"/>
    </source>
</evidence>
<dbReference type="Pfam" id="PF02678">
    <property type="entry name" value="Pirin"/>
    <property type="match status" value="1"/>
</dbReference>
<proteinExistence type="inferred from homology"/>
<evidence type="ECO:0000256" key="2">
    <source>
        <dbReference type="RuleBase" id="RU003457"/>
    </source>
</evidence>
<dbReference type="Pfam" id="PF05726">
    <property type="entry name" value="Pirin_C"/>
    <property type="match status" value="1"/>
</dbReference>
<dbReference type="EMBL" id="CP082276">
    <property type="protein sequence ID" value="USH05511.1"/>
    <property type="molecule type" value="Genomic_DNA"/>
</dbReference>
<organism evidence="5 6">
    <name type="scientific">Grimontia kaedaensis</name>
    <dbReference type="NCBI Taxonomy" id="2872157"/>
    <lineage>
        <taxon>Bacteria</taxon>
        <taxon>Pseudomonadati</taxon>
        <taxon>Pseudomonadota</taxon>
        <taxon>Gammaproteobacteria</taxon>
        <taxon>Vibrionales</taxon>
        <taxon>Vibrionaceae</taxon>
        <taxon>Grimontia</taxon>
    </lineage>
</organism>
<keyword evidence="6" id="KW-1185">Reference proteome</keyword>
<evidence type="ECO:0000256" key="1">
    <source>
        <dbReference type="ARBA" id="ARBA00008416"/>
    </source>
</evidence>